<dbReference type="STRING" id="6265.A0A0B2VG69"/>
<dbReference type="PANTHER" id="PTHR19346">
    <property type="entry name" value="SUGAR PHOSPHATE TRANSPORTER DOMAIN-CONTAINING PROTEIN"/>
    <property type="match status" value="1"/>
</dbReference>
<proteinExistence type="predicted"/>
<protein>
    <submittedName>
        <fullName evidence="2">Solute carrier family 35 member F3</fullName>
    </submittedName>
</protein>
<evidence type="ECO:0000313" key="2">
    <source>
        <dbReference type="EMBL" id="KHN80449.1"/>
    </source>
</evidence>
<accession>A0A0B2VG69</accession>
<keyword evidence="1" id="KW-0812">Transmembrane</keyword>
<comment type="caution">
    <text evidence="2">The sequence shown here is derived from an EMBL/GenBank/DDBJ whole genome shotgun (WGS) entry which is preliminary data.</text>
</comment>
<evidence type="ECO:0000313" key="3">
    <source>
        <dbReference type="Proteomes" id="UP000031036"/>
    </source>
</evidence>
<keyword evidence="1" id="KW-0472">Membrane</keyword>
<gene>
    <name evidence="2" type="primary">SLC35F3</name>
    <name evidence="2" type="ORF">Tcan_08727</name>
</gene>
<keyword evidence="3" id="KW-1185">Reference proteome</keyword>
<feature type="transmembrane region" description="Helical" evidence="1">
    <location>
        <begin position="360"/>
        <end position="380"/>
    </location>
</feature>
<dbReference type="OrthoDB" id="10062838at2759"/>
<name>A0A0B2VG69_TOXCA</name>
<dbReference type="SUPFAM" id="SSF103481">
    <property type="entry name" value="Multidrug resistance efflux transporter EmrE"/>
    <property type="match status" value="1"/>
</dbReference>
<feature type="transmembrane region" description="Helical" evidence="1">
    <location>
        <begin position="239"/>
        <end position="256"/>
    </location>
</feature>
<dbReference type="OMA" id="MCKSPER"/>
<feature type="transmembrane region" description="Helical" evidence="1">
    <location>
        <begin position="94"/>
        <end position="111"/>
    </location>
</feature>
<keyword evidence="1" id="KW-1133">Transmembrane helix</keyword>
<organism evidence="2 3">
    <name type="scientific">Toxocara canis</name>
    <name type="common">Canine roundworm</name>
    <dbReference type="NCBI Taxonomy" id="6265"/>
    <lineage>
        <taxon>Eukaryota</taxon>
        <taxon>Metazoa</taxon>
        <taxon>Ecdysozoa</taxon>
        <taxon>Nematoda</taxon>
        <taxon>Chromadorea</taxon>
        <taxon>Rhabditida</taxon>
        <taxon>Spirurina</taxon>
        <taxon>Ascaridomorpha</taxon>
        <taxon>Ascaridoidea</taxon>
        <taxon>Toxocaridae</taxon>
        <taxon>Toxocara</taxon>
    </lineage>
</organism>
<dbReference type="Proteomes" id="UP000031036">
    <property type="component" value="Unassembled WGS sequence"/>
</dbReference>
<sequence>MGRAPRFNVVHRGSYATLYFKVRGKTKTWGVRFTFMLCIAGLMQRYTLRCEMGNDSRAIVVPKSSGYRTVDTNCPINEPPADLSGVRNKTFREILVSSIVMGCVALSWALSTQFSKSALNLDKANFYAPYSLVWFSTNFMITCYPIYMLYVFICKGVNLEAIRAAHEEAAKVYGRKGLSLKSYLLRTALFLFFWTAANYSYSQSLGHISASATASIMSSNAAMVCALGWIILHDKFIPFRLLSIAAAIGGVMTMSLDTEFAGNVIGICLSILSALMAAFYKVFFKKVIGDATLGQVSIFMSGLGLMNLFVNIIPAAALTLTGTETLEWTRVPWLPLIGSALLNLMFNFLVNFGIALLHPLVISVGMLFGIPISAAIDIIFRGMRATTFFIIGTLLILFSCAIIALPVHFFKWCNLLFDLNRASLLKHINCSSIRLCPKQTSSSKERLYSSKCSHHRKINVKFIDTDKNHR</sequence>
<dbReference type="InterPro" id="IPR026505">
    <property type="entry name" value="Solute_c_fam_35_mem_F3/F4"/>
</dbReference>
<dbReference type="EMBL" id="JPKZ01001742">
    <property type="protein sequence ID" value="KHN80449.1"/>
    <property type="molecule type" value="Genomic_DNA"/>
</dbReference>
<dbReference type="AlphaFoldDB" id="A0A0B2VG69"/>
<feature type="transmembrane region" description="Helical" evidence="1">
    <location>
        <begin position="386"/>
        <end position="410"/>
    </location>
</feature>
<feature type="transmembrane region" description="Helical" evidence="1">
    <location>
        <begin position="131"/>
        <end position="153"/>
    </location>
</feature>
<reference evidence="2 3" key="1">
    <citation type="submission" date="2014-11" db="EMBL/GenBank/DDBJ databases">
        <title>Genetic blueprint of the zoonotic pathogen Toxocara canis.</title>
        <authorList>
            <person name="Zhu X.-Q."/>
            <person name="Korhonen P.K."/>
            <person name="Cai H."/>
            <person name="Young N.D."/>
            <person name="Nejsum P."/>
            <person name="von Samson-Himmelstjerna G."/>
            <person name="Boag P.R."/>
            <person name="Tan P."/>
            <person name="Li Q."/>
            <person name="Min J."/>
            <person name="Yang Y."/>
            <person name="Wang X."/>
            <person name="Fang X."/>
            <person name="Hall R.S."/>
            <person name="Hofmann A."/>
            <person name="Sternberg P.W."/>
            <person name="Jex A.R."/>
            <person name="Gasser R.B."/>
        </authorList>
    </citation>
    <scope>NUCLEOTIDE SEQUENCE [LARGE SCALE GENOMIC DNA]</scope>
    <source>
        <strain evidence="2">PN_DK_2014</strain>
    </source>
</reference>
<feature type="transmembrane region" description="Helical" evidence="1">
    <location>
        <begin position="207"/>
        <end position="232"/>
    </location>
</feature>
<feature type="transmembrane region" description="Helical" evidence="1">
    <location>
        <begin position="183"/>
        <end position="201"/>
    </location>
</feature>
<dbReference type="PANTHER" id="PTHR19346:SF4">
    <property type="entry name" value="SUGAR PHOSPHATE TRANSPORTER DOMAIN-CONTAINING PROTEIN"/>
    <property type="match status" value="1"/>
</dbReference>
<evidence type="ECO:0000256" key="1">
    <source>
        <dbReference type="SAM" id="Phobius"/>
    </source>
</evidence>
<feature type="transmembrane region" description="Helical" evidence="1">
    <location>
        <begin position="262"/>
        <end position="284"/>
    </location>
</feature>
<dbReference type="InterPro" id="IPR037185">
    <property type="entry name" value="EmrE-like"/>
</dbReference>
<feature type="transmembrane region" description="Helical" evidence="1">
    <location>
        <begin position="296"/>
        <end position="321"/>
    </location>
</feature>